<reference evidence="2" key="1">
    <citation type="journal article" date="2020" name="Stud. Mycol.">
        <title>101 Dothideomycetes genomes: a test case for predicting lifestyles and emergence of pathogens.</title>
        <authorList>
            <person name="Haridas S."/>
            <person name="Albert R."/>
            <person name="Binder M."/>
            <person name="Bloem J."/>
            <person name="Labutti K."/>
            <person name="Salamov A."/>
            <person name="Andreopoulos B."/>
            <person name="Baker S."/>
            <person name="Barry K."/>
            <person name="Bills G."/>
            <person name="Bluhm B."/>
            <person name="Cannon C."/>
            <person name="Castanera R."/>
            <person name="Culley D."/>
            <person name="Daum C."/>
            <person name="Ezra D."/>
            <person name="Gonzalez J."/>
            <person name="Henrissat B."/>
            <person name="Kuo A."/>
            <person name="Liang C."/>
            <person name="Lipzen A."/>
            <person name="Lutzoni F."/>
            <person name="Magnuson J."/>
            <person name="Mondo S."/>
            <person name="Nolan M."/>
            <person name="Ohm R."/>
            <person name="Pangilinan J."/>
            <person name="Park H.-J."/>
            <person name="Ramirez L."/>
            <person name="Alfaro M."/>
            <person name="Sun H."/>
            <person name="Tritt A."/>
            <person name="Yoshinaga Y."/>
            <person name="Zwiers L.-H."/>
            <person name="Turgeon B."/>
            <person name="Goodwin S."/>
            <person name="Spatafora J."/>
            <person name="Crous P."/>
            <person name="Grigoriev I."/>
        </authorList>
    </citation>
    <scope>NUCLEOTIDE SEQUENCE</scope>
    <source>
        <strain evidence="2">CBS 122368</strain>
    </source>
</reference>
<organism evidence="2 3">
    <name type="scientific">Trematosphaeria pertusa</name>
    <dbReference type="NCBI Taxonomy" id="390896"/>
    <lineage>
        <taxon>Eukaryota</taxon>
        <taxon>Fungi</taxon>
        <taxon>Dikarya</taxon>
        <taxon>Ascomycota</taxon>
        <taxon>Pezizomycotina</taxon>
        <taxon>Dothideomycetes</taxon>
        <taxon>Pleosporomycetidae</taxon>
        <taxon>Pleosporales</taxon>
        <taxon>Massarineae</taxon>
        <taxon>Trematosphaeriaceae</taxon>
        <taxon>Trematosphaeria</taxon>
    </lineage>
</organism>
<feature type="compositionally biased region" description="Basic and acidic residues" evidence="1">
    <location>
        <begin position="353"/>
        <end position="365"/>
    </location>
</feature>
<feature type="region of interest" description="Disordered" evidence="1">
    <location>
        <begin position="157"/>
        <end position="181"/>
    </location>
</feature>
<feature type="region of interest" description="Disordered" evidence="1">
    <location>
        <begin position="244"/>
        <end position="406"/>
    </location>
</feature>
<evidence type="ECO:0000313" key="2">
    <source>
        <dbReference type="EMBL" id="KAF2252058.1"/>
    </source>
</evidence>
<dbReference type="Proteomes" id="UP000800094">
    <property type="component" value="Unassembled WGS sequence"/>
</dbReference>
<dbReference type="EMBL" id="ML987192">
    <property type="protein sequence ID" value="KAF2252058.1"/>
    <property type="molecule type" value="Genomic_DNA"/>
</dbReference>
<evidence type="ECO:0000256" key="1">
    <source>
        <dbReference type="SAM" id="MobiDB-lite"/>
    </source>
</evidence>
<dbReference type="RefSeq" id="XP_033687062.1">
    <property type="nucleotide sequence ID" value="XM_033828410.1"/>
</dbReference>
<dbReference type="AlphaFoldDB" id="A0A6A6IPR1"/>
<sequence length="406" mass="43967">MSDYGDDYSDYEEDWFYVEEEYIVADDLAEHAVQSPPPSAYPDEDTLPDWDRFDYFNDLEYASDGYDNATFETHKNGTGVWKTGTKRKRGVTADYGKKKQRAADGHGVVKTNLPNLTNSPVVWRSQTDRGAKPKLLDDNAESYALLKDWREKLEVAPHWGQKSPHPASPAQPSSSKAGKAKAVYISEPISPTSESDAEDDDAGEIDPAALMAALQNRLAAAGGPLSGMDPQQLLQFAMRMATDKDAGDDIAGEMADEMLNQGEDDEEEEGEASVLSWVAQQRNANHGSLLNGESSGVAPTPKSPDVSRGSRPPPTPPSSESTRSVRVADESMDDIEPTAKNDAAFKHNGSLKARGEASRKRKADDAEGSSANASKKRATRSYEAPTAASQAKAAPSKPTRSGRVNR</sequence>
<name>A0A6A6IPR1_9PLEO</name>
<evidence type="ECO:0000313" key="3">
    <source>
        <dbReference type="Proteomes" id="UP000800094"/>
    </source>
</evidence>
<proteinExistence type="predicted"/>
<gene>
    <name evidence="2" type="ORF">BU26DRAFT_516760</name>
</gene>
<feature type="compositionally biased region" description="Acidic residues" evidence="1">
    <location>
        <begin position="248"/>
        <end position="271"/>
    </location>
</feature>
<keyword evidence="3" id="KW-1185">Reference proteome</keyword>
<dbReference type="OrthoDB" id="3933088at2759"/>
<protein>
    <submittedName>
        <fullName evidence="2">Uncharacterized protein</fullName>
    </submittedName>
</protein>
<accession>A0A6A6IPR1</accession>
<dbReference type="GeneID" id="54581740"/>
<feature type="compositionally biased region" description="Low complexity" evidence="1">
    <location>
        <begin position="384"/>
        <end position="399"/>
    </location>
</feature>
<feature type="compositionally biased region" description="Low complexity" evidence="1">
    <location>
        <begin position="162"/>
        <end position="181"/>
    </location>
</feature>
<feature type="compositionally biased region" description="Polar residues" evidence="1">
    <location>
        <begin position="278"/>
        <end position="294"/>
    </location>
</feature>